<evidence type="ECO:0000313" key="2">
    <source>
        <dbReference type="Proteomes" id="UP000555103"/>
    </source>
</evidence>
<dbReference type="Proteomes" id="UP000555103">
    <property type="component" value="Unassembled WGS sequence"/>
</dbReference>
<proteinExistence type="predicted"/>
<dbReference type="EMBL" id="JACIEP010000008">
    <property type="protein sequence ID" value="MBB4036526.1"/>
    <property type="molecule type" value="Genomic_DNA"/>
</dbReference>
<dbReference type="AlphaFoldDB" id="A0A840CMB3"/>
<comment type="caution">
    <text evidence="1">The sequence shown here is derived from an EMBL/GenBank/DDBJ whole genome shotgun (WGS) entry which is preliminary data.</text>
</comment>
<protein>
    <submittedName>
        <fullName evidence="1">Uncharacterized protein</fullName>
    </submittedName>
</protein>
<name>A0A840CMB3_9BACT</name>
<dbReference type="RefSeq" id="WP_183307427.1">
    <property type="nucleotide sequence ID" value="NZ_JACIEP010000008.1"/>
</dbReference>
<organism evidence="1 2">
    <name type="scientific">Dysgonomonas hofstadii</name>
    <dbReference type="NCBI Taxonomy" id="637886"/>
    <lineage>
        <taxon>Bacteria</taxon>
        <taxon>Pseudomonadati</taxon>
        <taxon>Bacteroidota</taxon>
        <taxon>Bacteroidia</taxon>
        <taxon>Bacteroidales</taxon>
        <taxon>Dysgonomonadaceae</taxon>
        <taxon>Dysgonomonas</taxon>
    </lineage>
</organism>
<sequence length="334" mass="39583">MEGFESYNKFKKDIKDSKQIYDITYHLYQLEKKRLKQELKQDKLKPTWKTTVGTIEHSPTALYERLEHLYPFKLRQLILISSITSLEVYLTDVILEIFKRDISPFKVSDTITFQRNYLLSMSSVNKIQNDIISKDFRNLTSGGLKEIEKYYKKLFEIDIRNIGINFQDIEEIHTRRHLFVHRNGITDLEYVKRFPAFGYKVSQQIKIEHNYLILSLNKLLEFGRLINKELSNKYPDANRNKRYYSGSNKFRKDLKNLMIDISILEDKFDIIDYLDNLEVDGIKFADYIVQITVLDNSCNLFISGRNDAISKFFNPIIEHGKMLINKTIEIKDSI</sequence>
<accession>A0A840CMB3</accession>
<reference evidence="1 2" key="1">
    <citation type="submission" date="2020-08" db="EMBL/GenBank/DDBJ databases">
        <title>Genomic Encyclopedia of Type Strains, Phase IV (KMG-IV): sequencing the most valuable type-strain genomes for metagenomic binning, comparative biology and taxonomic classification.</title>
        <authorList>
            <person name="Goeker M."/>
        </authorList>
    </citation>
    <scope>NUCLEOTIDE SEQUENCE [LARGE SCALE GENOMIC DNA]</scope>
    <source>
        <strain evidence="1 2">DSM 104969</strain>
    </source>
</reference>
<evidence type="ECO:0000313" key="1">
    <source>
        <dbReference type="EMBL" id="MBB4036526.1"/>
    </source>
</evidence>
<gene>
    <name evidence="1" type="ORF">GGR21_002432</name>
</gene>
<keyword evidence="2" id="KW-1185">Reference proteome</keyword>